<keyword evidence="1" id="KW-0472">Membrane</keyword>
<evidence type="ECO:0000256" key="1">
    <source>
        <dbReference type="SAM" id="Phobius"/>
    </source>
</evidence>
<keyword evidence="1" id="KW-0812">Transmembrane</keyword>
<gene>
    <name evidence="2" type="ORF">AVDCRST_MAG84-2854</name>
</gene>
<evidence type="ECO:0000313" key="2">
    <source>
        <dbReference type="EMBL" id="CAA9350798.1"/>
    </source>
</evidence>
<evidence type="ECO:0008006" key="3">
    <source>
        <dbReference type="Google" id="ProtNLM"/>
    </source>
</evidence>
<name>A0A6J4M5U2_9CYAN</name>
<dbReference type="EMBL" id="CADCTZ010000531">
    <property type="protein sequence ID" value="CAA9350798.1"/>
    <property type="molecule type" value="Genomic_DNA"/>
</dbReference>
<sequence>MSIFNKKINPSPFAILPFKQPIDRMAIVLMLVLSVLIGLLLLSGDRTAPRVREFTWENKQIGAEDTGFILTFFRPMNQSSVEENLKLEPPLPGKFSWAGRRMAYTLTDPAPYGVTYTVKLAGATDKYFGDNNQNKGTPMQPFSSSFRSRDRAFAYIGVQGETESRLMLVNLTSSDSKPIPLTPKDLVVTDFKPYPDSDRILFSATDRSIARTRGTLNQELFTVTTGLNPQSGSGTQQKYPAGRIDKILDSKDYQNLKFDLSADGKIIVIQRVNRRNPGDFSPWIVEEKLAPRPLENEQGGDFMIRPDSKSMVISQKQGLAIVPLKPEADPVEFLPKYEQVLGMARDNSAAAYVKYNSDFTRSLFILDNQGAEQEILRIPGSIIGVYFDPRQDKGSEVQRLYCLLAQRLKTESYKEQPFIAAIDLKKEGTRLVGTIKPLLVLPNQLDTQISLSPDGLALIFDQSVTAATPSAADSPRNDSGQSIATSRLWLLPLVEIPADGSPAKVQPEELPFAGYHPRWLP</sequence>
<proteinExistence type="predicted"/>
<reference evidence="2" key="1">
    <citation type="submission" date="2020-02" db="EMBL/GenBank/DDBJ databases">
        <authorList>
            <person name="Meier V. D."/>
        </authorList>
    </citation>
    <scope>NUCLEOTIDE SEQUENCE</scope>
    <source>
        <strain evidence="2">AVDCRST_MAG84</strain>
    </source>
</reference>
<accession>A0A6J4M5U2</accession>
<protein>
    <recommendedName>
        <fullName evidence="3">SbsA Ig-like domain-containing protein</fullName>
    </recommendedName>
</protein>
<keyword evidence="1" id="KW-1133">Transmembrane helix</keyword>
<organism evidence="2">
    <name type="scientific">uncultured Microcoleus sp</name>
    <dbReference type="NCBI Taxonomy" id="259945"/>
    <lineage>
        <taxon>Bacteria</taxon>
        <taxon>Bacillati</taxon>
        <taxon>Cyanobacteriota</taxon>
        <taxon>Cyanophyceae</taxon>
        <taxon>Oscillatoriophycideae</taxon>
        <taxon>Oscillatoriales</taxon>
        <taxon>Microcoleaceae</taxon>
        <taxon>Microcoleus</taxon>
        <taxon>environmental samples</taxon>
    </lineage>
</organism>
<dbReference type="AlphaFoldDB" id="A0A6J4M5U2"/>
<dbReference type="SUPFAM" id="SSF82171">
    <property type="entry name" value="DPP6 N-terminal domain-like"/>
    <property type="match status" value="1"/>
</dbReference>
<feature type="transmembrane region" description="Helical" evidence="1">
    <location>
        <begin position="21"/>
        <end position="42"/>
    </location>
</feature>
<dbReference type="Gene3D" id="2.60.40.3710">
    <property type="match status" value="1"/>
</dbReference>